<protein>
    <submittedName>
        <fullName evidence="2">Uncharacterized protein</fullName>
    </submittedName>
</protein>
<accession>A0ABY5D7K8</accession>
<evidence type="ECO:0000313" key="3">
    <source>
        <dbReference type="Proteomes" id="UP001055940"/>
    </source>
</evidence>
<dbReference type="RefSeq" id="WP_254419421.1">
    <property type="nucleotide sequence ID" value="NZ_BAAAJB010000043.1"/>
</dbReference>
<feature type="region of interest" description="Disordered" evidence="1">
    <location>
        <begin position="1"/>
        <end position="23"/>
    </location>
</feature>
<proteinExistence type="predicted"/>
<dbReference type="InterPro" id="IPR011010">
    <property type="entry name" value="DNA_brk_join_enz"/>
</dbReference>
<evidence type="ECO:0000313" key="2">
    <source>
        <dbReference type="EMBL" id="USY20344.1"/>
    </source>
</evidence>
<sequence length="72" mass="8131">MDNAERVEDPFDPGTDSRVARHHRRAHVKVVQAMLGYATATMTLDRYGRPFPDLLDEVVKTRDAARPRVLAA</sequence>
<dbReference type="Proteomes" id="UP001055940">
    <property type="component" value="Chromosome"/>
</dbReference>
<keyword evidence="3" id="KW-1185">Reference proteome</keyword>
<organism evidence="2 3">
    <name type="scientific">Nocardiopsis exhalans</name>
    <dbReference type="NCBI Taxonomy" id="163604"/>
    <lineage>
        <taxon>Bacteria</taxon>
        <taxon>Bacillati</taxon>
        <taxon>Actinomycetota</taxon>
        <taxon>Actinomycetes</taxon>
        <taxon>Streptosporangiales</taxon>
        <taxon>Nocardiopsidaceae</taxon>
        <taxon>Nocardiopsis</taxon>
    </lineage>
</organism>
<reference evidence="2" key="1">
    <citation type="submission" date="2022-06" db="EMBL/GenBank/DDBJ databases">
        <authorList>
            <person name="Ping M."/>
        </authorList>
    </citation>
    <scope>NUCLEOTIDE SEQUENCE</scope>
    <source>
        <strain evidence="2">JCM11759T</strain>
    </source>
</reference>
<dbReference type="SUPFAM" id="SSF56349">
    <property type="entry name" value="DNA breaking-rejoining enzymes"/>
    <property type="match status" value="1"/>
</dbReference>
<name>A0ABY5D7K8_9ACTN</name>
<gene>
    <name evidence="2" type="ORF">NE857_01385</name>
</gene>
<evidence type="ECO:0000256" key="1">
    <source>
        <dbReference type="SAM" id="MobiDB-lite"/>
    </source>
</evidence>
<dbReference type="EMBL" id="CP099837">
    <property type="protein sequence ID" value="USY20344.1"/>
    <property type="molecule type" value="Genomic_DNA"/>
</dbReference>